<gene>
    <name evidence="2" type="ORF">SLU01_28190</name>
</gene>
<dbReference type="EMBL" id="BJYL01000038">
    <property type="protein sequence ID" value="GEN84507.1"/>
    <property type="molecule type" value="Genomic_DNA"/>
</dbReference>
<evidence type="ECO:0000256" key="1">
    <source>
        <dbReference type="SAM" id="Phobius"/>
    </source>
</evidence>
<dbReference type="OrthoDB" id="2991142at2"/>
<dbReference type="RefSeq" id="WP_147059415.1">
    <property type="nucleotide sequence ID" value="NZ_BJYL01000038.1"/>
</dbReference>
<dbReference type="AlphaFoldDB" id="A0A511ZAN1"/>
<dbReference type="Proteomes" id="UP000321901">
    <property type="component" value="Unassembled WGS sequence"/>
</dbReference>
<keyword evidence="1" id="KW-0812">Transmembrane</keyword>
<evidence type="ECO:0000313" key="2">
    <source>
        <dbReference type="EMBL" id="GEN84507.1"/>
    </source>
</evidence>
<sequence length="62" mass="6826">MKNVNIVIGSAVMAVLVVGAHSFIQFVFTKSMPDVFEIKKILLFLIVFIGCIGLSKREARGE</sequence>
<keyword evidence="1" id="KW-1133">Transmembrane helix</keyword>
<keyword evidence="3" id="KW-1185">Reference proteome</keyword>
<proteinExistence type="predicted"/>
<name>A0A511ZAN1_9BACL</name>
<organism evidence="2 3">
    <name type="scientific">Sporosarcina luteola</name>
    <dbReference type="NCBI Taxonomy" id="582850"/>
    <lineage>
        <taxon>Bacteria</taxon>
        <taxon>Bacillati</taxon>
        <taxon>Bacillota</taxon>
        <taxon>Bacilli</taxon>
        <taxon>Bacillales</taxon>
        <taxon>Caryophanaceae</taxon>
        <taxon>Sporosarcina</taxon>
    </lineage>
</organism>
<feature type="transmembrane region" description="Helical" evidence="1">
    <location>
        <begin position="38"/>
        <end position="55"/>
    </location>
</feature>
<evidence type="ECO:0000313" key="3">
    <source>
        <dbReference type="Proteomes" id="UP000321901"/>
    </source>
</evidence>
<protein>
    <submittedName>
        <fullName evidence="2">Uncharacterized protein</fullName>
    </submittedName>
</protein>
<reference evidence="2 3" key="1">
    <citation type="submission" date="2019-07" db="EMBL/GenBank/DDBJ databases">
        <title>Whole genome shotgun sequence of Sporosarcina luteola NBRC 105378.</title>
        <authorList>
            <person name="Hosoyama A."/>
            <person name="Uohara A."/>
            <person name="Ohji S."/>
            <person name="Ichikawa N."/>
        </authorList>
    </citation>
    <scope>NUCLEOTIDE SEQUENCE [LARGE SCALE GENOMIC DNA]</scope>
    <source>
        <strain evidence="2 3">NBRC 105378</strain>
    </source>
</reference>
<keyword evidence="1" id="KW-0472">Membrane</keyword>
<accession>A0A511ZAN1</accession>
<comment type="caution">
    <text evidence="2">The sequence shown here is derived from an EMBL/GenBank/DDBJ whole genome shotgun (WGS) entry which is preliminary data.</text>
</comment>